<organism evidence="2 3">
    <name type="scientific">Rattus norvegicus</name>
    <name type="common">Rat</name>
    <dbReference type="NCBI Taxonomy" id="10116"/>
    <lineage>
        <taxon>Eukaryota</taxon>
        <taxon>Metazoa</taxon>
        <taxon>Chordata</taxon>
        <taxon>Craniata</taxon>
        <taxon>Vertebrata</taxon>
        <taxon>Euteleostomi</taxon>
        <taxon>Mammalia</taxon>
        <taxon>Eutheria</taxon>
        <taxon>Euarchontoglires</taxon>
        <taxon>Glires</taxon>
        <taxon>Rodentia</taxon>
        <taxon>Myomorpha</taxon>
        <taxon>Muroidea</taxon>
        <taxon>Muridae</taxon>
        <taxon>Murinae</taxon>
        <taxon>Rattus</taxon>
    </lineage>
</organism>
<feature type="chain" id="PRO_5039948054" evidence="1">
    <location>
        <begin position="20"/>
        <end position="73"/>
    </location>
</feature>
<keyword evidence="1" id="KW-0732">Signal</keyword>
<proteinExistence type="predicted"/>
<dbReference type="Proteomes" id="UP000234681">
    <property type="component" value="Chromosome 1"/>
</dbReference>
<sequence>MLCTHLPIVWVTFFTVYEGKCHQQQQGGETAPWSPASWKAPEWFFVLVDGEAPTYQQMTAEGHQRELDLLEVV</sequence>
<evidence type="ECO:0000313" key="2">
    <source>
        <dbReference type="EMBL" id="EDM07204.1"/>
    </source>
</evidence>
<accession>A6JBI0</accession>
<evidence type="ECO:0000313" key="3">
    <source>
        <dbReference type="Proteomes" id="UP000234681"/>
    </source>
</evidence>
<feature type="signal peptide" evidence="1">
    <location>
        <begin position="1"/>
        <end position="19"/>
    </location>
</feature>
<dbReference type="AlphaFoldDB" id="A6JBI0"/>
<name>A6JBI0_RAT</name>
<reference evidence="2 3" key="1">
    <citation type="submission" date="2005-09" db="EMBL/GenBank/DDBJ databases">
        <authorList>
            <person name="Mural R.J."/>
            <person name="Li P.W."/>
            <person name="Adams M.D."/>
            <person name="Amanatides P.G."/>
            <person name="Baden-Tillson H."/>
            <person name="Barnstead M."/>
            <person name="Chin S.H."/>
            <person name="Dew I."/>
            <person name="Evans C.A."/>
            <person name="Ferriera S."/>
            <person name="Flanigan M."/>
            <person name="Fosler C."/>
            <person name="Glodek A."/>
            <person name="Gu Z."/>
            <person name="Holt R.A."/>
            <person name="Jennings D."/>
            <person name="Kraft C.L."/>
            <person name="Lu F."/>
            <person name="Nguyen T."/>
            <person name="Nusskern D.R."/>
            <person name="Pfannkoch C.M."/>
            <person name="Sitter C."/>
            <person name="Sutton G.G."/>
            <person name="Venter J.C."/>
            <person name="Wang Z."/>
            <person name="Woodage T."/>
            <person name="Zheng X.H."/>
            <person name="Zhong F."/>
        </authorList>
    </citation>
    <scope>NUCLEOTIDE SEQUENCE [LARGE SCALE GENOMIC DNA]</scope>
    <source>
        <strain>BN</strain>
        <strain evidence="3">Sprague-Dawley</strain>
    </source>
</reference>
<protein>
    <submittedName>
        <fullName evidence="2">RCG54376</fullName>
    </submittedName>
</protein>
<gene>
    <name evidence="2" type="ORF">rCG_54376</name>
</gene>
<dbReference type="EMBL" id="CH473979">
    <property type="protein sequence ID" value="EDM07204.1"/>
    <property type="molecule type" value="Genomic_DNA"/>
</dbReference>
<evidence type="ECO:0000256" key="1">
    <source>
        <dbReference type="SAM" id="SignalP"/>
    </source>
</evidence>